<dbReference type="InterPro" id="IPR015892">
    <property type="entry name" value="Carbonic_anhydrase_CS"/>
</dbReference>
<dbReference type="Gene3D" id="3.40.1050.10">
    <property type="entry name" value="Carbonic anhydrase"/>
    <property type="match status" value="1"/>
</dbReference>
<dbReference type="Pfam" id="PF00484">
    <property type="entry name" value="Pro_CA"/>
    <property type="match status" value="1"/>
</dbReference>
<dbReference type="SUPFAM" id="SSF53056">
    <property type="entry name" value="beta-carbonic anhydrase, cab"/>
    <property type="match status" value="1"/>
</dbReference>
<dbReference type="GO" id="GO:0004089">
    <property type="term" value="F:carbonate dehydratase activity"/>
    <property type="evidence" value="ECO:0007669"/>
    <property type="project" value="UniProtKB-UniRule"/>
</dbReference>
<reference evidence="9 10" key="1">
    <citation type="submission" date="2018-10" db="EMBL/GenBank/DDBJ databases">
        <title>Genomic Encyclopedia of Type Strains, Phase IV (KMG-IV): sequencing the most valuable type-strain genomes for metagenomic binning, comparative biology and taxonomic classification.</title>
        <authorList>
            <person name="Goeker M."/>
        </authorList>
    </citation>
    <scope>NUCLEOTIDE SEQUENCE [LARGE SCALE GENOMIC DNA]</scope>
    <source>
        <strain evidence="9 10">DSM 23229</strain>
    </source>
</reference>
<accession>A0A420X0G0</accession>
<evidence type="ECO:0000256" key="2">
    <source>
        <dbReference type="ARBA" id="ARBA00012925"/>
    </source>
</evidence>
<comment type="catalytic activity">
    <reaction evidence="6 8">
        <text>hydrogencarbonate + H(+) = CO2 + H2O</text>
        <dbReference type="Rhea" id="RHEA:10748"/>
        <dbReference type="ChEBI" id="CHEBI:15377"/>
        <dbReference type="ChEBI" id="CHEBI:15378"/>
        <dbReference type="ChEBI" id="CHEBI:16526"/>
        <dbReference type="ChEBI" id="CHEBI:17544"/>
        <dbReference type="EC" id="4.2.1.1"/>
    </reaction>
</comment>
<evidence type="ECO:0000313" key="9">
    <source>
        <dbReference type="EMBL" id="RKR07264.1"/>
    </source>
</evidence>
<dbReference type="AlphaFoldDB" id="A0A420X0G0"/>
<evidence type="ECO:0000256" key="6">
    <source>
        <dbReference type="ARBA" id="ARBA00048348"/>
    </source>
</evidence>
<keyword evidence="10" id="KW-1185">Reference proteome</keyword>
<organism evidence="9 10">
    <name type="scientific">Kushneria sinocarnis</name>
    <dbReference type="NCBI Taxonomy" id="595502"/>
    <lineage>
        <taxon>Bacteria</taxon>
        <taxon>Pseudomonadati</taxon>
        <taxon>Pseudomonadota</taxon>
        <taxon>Gammaproteobacteria</taxon>
        <taxon>Oceanospirillales</taxon>
        <taxon>Halomonadaceae</taxon>
        <taxon>Kushneria</taxon>
    </lineage>
</organism>
<name>A0A420X0G0_9GAMM</name>
<keyword evidence="5 8" id="KW-0456">Lyase</keyword>
<keyword evidence="3 7" id="KW-0479">Metal-binding</keyword>
<evidence type="ECO:0000256" key="1">
    <source>
        <dbReference type="ARBA" id="ARBA00006217"/>
    </source>
</evidence>
<dbReference type="RefSeq" id="WP_121170194.1">
    <property type="nucleotide sequence ID" value="NZ_RBIN01000001.1"/>
</dbReference>
<sequence>MEFHERVLLENRAWVEEMSRRDPEVFTRLNRGQAPEALWIGCSDSRVPAEQICNAGPGELFIHRNVANVVRSDEAGFMAVLQYAVAALQVKHIVVCGHHGCGGVKAAMADAASGLEHVDSHLAGVRDTCRSGQDELAAITDERQRVDRLVELNVIAQVRALGEMFVVREAACPPQLHGMVYALESGLLREIVRWERGAGAPLFPEAAEQPSAVATA</sequence>
<dbReference type="PROSITE" id="PS00704">
    <property type="entry name" value="PROK_CO2_ANHYDRASE_1"/>
    <property type="match status" value="1"/>
</dbReference>
<feature type="binding site" evidence="7">
    <location>
        <position position="42"/>
    </location>
    <ligand>
        <name>Zn(2+)</name>
        <dbReference type="ChEBI" id="CHEBI:29105"/>
    </ligand>
</feature>
<dbReference type="EMBL" id="RBIN01000001">
    <property type="protein sequence ID" value="RKR07264.1"/>
    <property type="molecule type" value="Genomic_DNA"/>
</dbReference>
<evidence type="ECO:0000313" key="10">
    <source>
        <dbReference type="Proteomes" id="UP000281975"/>
    </source>
</evidence>
<dbReference type="EC" id="4.2.1.1" evidence="2 8"/>
<comment type="caution">
    <text evidence="9">The sequence shown here is derived from an EMBL/GenBank/DDBJ whole genome shotgun (WGS) entry which is preliminary data.</text>
</comment>
<comment type="function">
    <text evidence="8">Reversible hydration of carbon dioxide.</text>
</comment>
<comment type="similarity">
    <text evidence="1 8">Belongs to the beta-class carbonic anhydrase family.</text>
</comment>
<proteinExistence type="inferred from homology"/>
<dbReference type="CDD" id="cd00883">
    <property type="entry name" value="beta_CA_cladeA"/>
    <property type="match status" value="1"/>
</dbReference>
<dbReference type="InterPro" id="IPR001765">
    <property type="entry name" value="Carbonic_anhydrase"/>
</dbReference>
<dbReference type="OrthoDB" id="9797527at2"/>
<dbReference type="GO" id="GO:0008270">
    <property type="term" value="F:zinc ion binding"/>
    <property type="evidence" value="ECO:0007669"/>
    <property type="project" value="UniProtKB-UniRule"/>
</dbReference>
<feature type="binding site" evidence="7">
    <location>
        <position position="101"/>
    </location>
    <ligand>
        <name>Zn(2+)</name>
        <dbReference type="ChEBI" id="CHEBI:29105"/>
    </ligand>
</feature>
<feature type="binding site" evidence="7">
    <location>
        <position position="98"/>
    </location>
    <ligand>
        <name>Zn(2+)</name>
        <dbReference type="ChEBI" id="CHEBI:29105"/>
    </ligand>
</feature>
<dbReference type="PROSITE" id="PS00705">
    <property type="entry name" value="PROK_CO2_ANHYDRASE_2"/>
    <property type="match status" value="1"/>
</dbReference>
<evidence type="ECO:0000256" key="8">
    <source>
        <dbReference type="RuleBase" id="RU003956"/>
    </source>
</evidence>
<dbReference type="PANTHER" id="PTHR11002:SF76">
    <property type="entry name" value="CARBONIC ANHYDRASE"/>
    <property type="match status" value="1"/>
</dbReference>
<dbReference type="Proteomes" id="UP000281975">
    <property type="component" value="Unassembled WGS sequence"/>
</dbReference>
<dbReference type="GO" id="GO:0015976">
    <property type="term" value="P:carbon utilization"/>
    <property type="evidence" value="ECO:0007669"/>
    <property type="project" value="InterPro"/>
</dbReference>
<evidence type="ECO:0000256" key="5">
    <source>
        <dbReference type="ARBA" id="ARBA00023239"/>
    </source>
</evidence>
<dbReference type="SMART" id="SM00947">
    <property type="entry name" value="Pro_CA"/>
    <property type="match status" value="1"/>
</dbReference>
<dbReference type="InterPro" id="IPR036874">
    <property type="entry name" value="Carbonic_anhydrase_sf"/>
</dbReference>
<protein>
    <recommendedName>
        <fullName evidence="2 8">Carbonic anhydrase</fullName>
        <ecNumber evidence="2 8">4.2.1.1</ecNumber>
    </recommendedName>
    <alternativeName>
        <fullName evidence="8">Carbonate dehydratase</fullName>
    </alternativeName>
</protein>
<comment type="cofactor">
    <cofactor evidence="7">
        <name>Zn(2+)</name>
        <dbReference type="ChEBI" id="CHEBI:29105"/>
    </cofactor>
    <text evidence="7">Binds 1 zinc ion per subunit.</text>
</comment>
<evidence type="ECO:0000256" key="3">
    <source>
        <dbReference type="ARBA" id="ARBA00022723"/>
    </source>
</evidence>
<feature type="binding site" evidence="7">
    <location>
        <position position="44"/>
    </location>
    <ligand>
        <name>Zn(2+)</name>
        <dbReference type="ChEBI" id="CHEBI:29105"/>
    </ligand>
</feature>
<evidence type="ECO:0000256" key="4">
    <source>
        <dbReference type="ARBA" id="ARBA00022833"/>
    </source>
</evidence>
<dbReference type="PANTHER" id="PTHR11002">
    <property type="entry name" value="CARBONIC ANHYDRASE"/>
    <property type="match status" value="1"/>
</dbReference>
<evidence type="ECO:0000256" key="7">
    <source>
        <dbReference type="PIRSR" id="PIRSR601765-1"/>
    </source>
</evidence>
<gene>
    <name evidence="9" type="ORF">C7446_0073</name>
</gene>
<keyword evidence="4 7" id="KW-0862">Zinc</keyword>